<keyword evidence="1" id="KW-1133">Transmembrane helix</keyword>
<keyword evidence="1" id="KW-0472">Membrane</keyword>
<dbReference type="EMBL" id="AHOM02000010">
    <property type="protein sequence ID" value="EJZ40335.1"/>
    <property type="molecule type" value="Genomic_DNA"/>
</dbReference>
<dbReference type="NCBIfam" id="NF047765">
    <property type="entry name" value="LIC_13387_fam"/>
    <property type="match status" value="1"/>
</dbReference>
<evidence type="ECO:0000256" key="1">
    <source>
        <dbReference type="SAM" id="Phobius"/>
    </source>
</evidence>
<keyword evidence="1" id="KW-0812">Transmembrane</keyword>
<feature type="transmembrane region" description="Helical" evidence="1">
    <location>
        <begin position="62"/>
        <end position="83"/>
    </location>
</feature>
<feature type="transmembrane region" description="Helical" evidence="1">
    <location>
        <begin position="95"/>
        <end position="112"/>
    </location>
</feature>
<evidence type="ECO:0000313" key="2">
    <source>
        <dbReference type="EMBL" id="EJZ40335.1"/>
    </source>
</evidence>
<sequence>MSAKILLRIAVFLLLFHVLGHSFGMASRKNVTQDRAKELLQTMSEVKVPMFGEDSAHTYDDFYFGMGVNLSIALLTFAALLWILSGLTASNPKEVIKVLYPILFCLLAFTGIDFSYFFPLPALTCLFAALAIIGAQVQLSKKS</sequence>
<organism evidence="2 3">
    <name type="scientific">Leptospira licerasiae str. MMD4847</name>
    <dbReference type="NCBI Taxonomy" id="1049971"/>
    <lineage>
        <taxon>Bacteria</taxon>
        <taxon>Pseudomonadati</taxon>
        <taxon>Spirochaetota</taxon>
        <taxon>Spirochaetia</taxon>
        <taxon>Leptospirales</taxon>
        <taxon>Leptospiraceae</taxon>
        <taxon>Leptospira</taxon>
    </lineage>
</organism>
<comment type="caution">
    <text evidence="2">The sequence shown here is derived from an EMBL/GenBank/DDBJ whole genome shotgun (WGS) entry which is preliminary data.</text>
</comment>
<keyword evidence="3" id="KW-1185">Reference proteome</keyword>
<evidence type="ECO:0000313" key="3">
    <source>
        <dbReference type="Proteomes" id="UP000018720"/>
    </source>
</evidence>
<dbReference type="RefSeq" id="WP_008593862.1">
    <property type="nucleotide sequence ID" value="NZ_AHOM02000010.1"/>
</dbReference>
<dbReference type="InterPro" id="IPR058068">
    <property type="entry name" value="LIC_13387-like"/>
</dbReference>
<protein>
    <submittedName>
        <fullName evidence="2">Uncharacterized protein</fullName>
    </submittedName>
</protein>
<name>A0ABP2R7R5_9LEPT</name>
<feature type="transmembrane region" description="Helical" evidence="1">
    <location>
        <begin position="118"/>
        <end position="137"/>
    </location>
</feature>
<dbReference type="Proteomes" id="UP000018720">
    <property type="component" value="Unassembled WGS sequence"/>
</dbReference>
<proteinExistence type="predicted"/>
<reference evidence="2 3" key="1">
    <citation type="submission" date="2012-08" db="EMBL/GenBank/DDBJ databases">
        <authorList>
            <person name="Harkins D.M."/>
            <person name="Durkin A.S."/>
            <person name="Selengut J.D."/>
            <person name="Sanka R."/>
            <person name="DePew J."/>
            <person name="Purushe J."/>
            <person name="Matthias M.A."/>
            <person name="Vinetz J.M."/>
            <person name="Sutton G.G."/>
            <person name="Nelson W.C."/>
            <person name="Fouts D.E."/>
        </authorList>
    </citation>
    <scope>NUCLEOTIDE SEQUENCE [LARGE SCALE GENOMIC DNA]</scope>
    <source>
        <strain evidence="2 3">MMD4847</strain>
    </source>
</reference>
<accession>A0ABP2R7R5</accession>
<gene>
    <name evidence="2" type="ORF">LEP1GSC178_0850</name>
</gene>